<dbReference type="PANTHER" id="PTHR38703:SF1">
    <property type="entry name" value="ALLERGEN"/>
    <property type="match status" value="1"/>
</dbReference>
<reference evidence="2" key="1">
    <citation type="journal article" date="2023" name="Genome Biol. Evol.">
        <title>First Whole Genome Sequence and Flow Cytometry Genome Size Data for the Lichen-Forming Fungus Ramalina farinacea (Ascomycota).</title>
        <authorList>
            <person name="Llewellyn T."/>
            <person name="Mian S."/>
            <person name="Hill R."/>
            <person name="Leitch I.J."/>
            <person name="Gaya E."/>
        </authorList>
    </citation>
    <scope>NUCLEOTIDE SEQUENCE</scope>
    <source>
        <strain evidence="2">LIQ254RAFAR</strain>
    </source>
</reference>
<dbReference type="PANTHER" id="PTHR38703">
    <property type="entry name" value="CHROMOSOME 8, WHOLE GENOME SHOTGUN SEQUENCE"/>
    <property type="match status" value="1"/>
</dbReference>
<evidence type="ECO:0000313" key="3">
    <source>
        <dbReference type="Proteomes" id="UP001161017"/>
    </source>
</evidence>
<proteinExistence type="predicted"/>
<dbReference type="EMBL" id="JAPUFD010000003">
    <property type="protein sequence ID" value="MDI1486303.1"/>
    <property type="molecule type" value="Genomic_DNA"/>
</dbReference>
<evidence type="ECO:0000256" key="1">
    <source>
        <dbReference type="SAM" id="MobiDB-lite"/>
    </source>
</evidence>
<dbReference type="AlphaFoldDB" id="A0AA43TS62"/>
<comment type="caution">
    <text evidence="2">The sequence shown here is derived from an EMBL/GenBank/DDBJ whole genome shotgun (WGS) entry which is preliminary data.</text>
</comment>
<feature type="compositionally biased region" description="Basic and acidic residues" evidence="1">
    <location>
        <begin position="344"/>
        <end position="359"/>
    </location>
</feature>
<feature type="compositionally biased region" description="Gly residues" evidence="1">
    <location>
        <begin position="300"/>
        <end position="321"/>
    </location>
</feature>
<evidence type="ECO:0000313" key="2">
    <source>
        <dbReference type="EMBL" id="MDI1486303.1"/>
    </source>
</evidence>
<feature type="region of interest" description="Disordered" evidence="1">
    <location>
        <begin position="183"/>
        <end position="359"/>
    </location>
</feature>
<sequence length="359" mass="37773">MDKAKSAVSDFMHKAGHHDTTVHEKVAPAVVNENITKHRHEEATTAIDREVHQDHYHTSVQPVKDREVLPEQHSHNMVPVEHREHHHGDSSQVKARIEQEAAQFQNTRSQGSTQESHSTAPVIAGEHVHHHVHETIQPVVQKETIQPSVVHTTVPIHETHHNESKHHAASALPAVSMADFKKQGGSLTGREERHDGFEGQPRAVGGLGGSSTHTGTGSSTTAGPHSSNLMNKGDPRVDSDLDGSRNMGATGTGAGTGYGSSSGTGAGYGSGPGTTGAGPHNSSMMNKADPRIDSDLDGSRGTGAGYGSGTGVGHHGTGTTGTHGNTGYDSTGTHSKPSLMDKLNPMKDADHDGKKGVME</sequence>
<feature type="compositionally biased region" description="Basic and acidic residues" evidence="1">
    <location>
        <begin position="233"/>
        <end position="243"/>
    </location>
</feature>
<protein>
    <recommendedName>
        <fullName evidence="4">Allergen</fullName>
    </recommendedName>
</protein>
<feature type="compositionally biased region" description="Basic and acidic residues" evidence="1">
    <location>
        <begin position="288"/>
        <end position="298"/>
    </location>
</feature>
<name>A0AA43TS62_9LECA</name>
<feature type="compositionally biased region" description="Gly residues" evidence="1">
    <location>
        <begin position="250"/>
        <end position="276"/>
    </location>
</feature>
<feature type="compositionally biased region" description="Low complexity" evidence="1">
    <location>
        <begin position="210"/>
        <end position="227"/>
    </location>
</feature>
<accession>A0AA43TS62</accession>
<organism evidence="2 3">
    <name type="scientific">Ramalina farinacea</name>
    <dbReference type="NCBI Taxonomy" id="258253"/>
    <lineage>
        <taxon>Eukaryota</taxon>
        <taxon>Fungi</taxon>
        <taxon>Dikarya</taxon>
        <taxon>Ascomycota</taxon>
        <taxon>Pezizomycotina</taxon>
        <taxon>Lecanoromycetes</taxon>
        <taxon>OSLEUM clade</taxon>
        <taxon>Lecanoromycetidae</taxon>
        <taxon>Lecanorales</taxon>
        <taxon>Lecanorineae</taxon>
        <taxon>Ramalinaceae</taxon>
        <taxon>Ramalina</taxon>
    </lineage>
</organism>
<evidence type="ECO:0008006" key="4">
    <source>
        <dbReference type="Google" id="ProtNLM"/>
    </source>
</evidence>
<keyword evidence="3" id="KW-1185">Reference proteome</keyword>
<gene>
    <name evidence="2" type="ORF">OHK93_005530</name>
</gene>
<dbReference type="Proteomes" id="UP001161017">
    <property type="component" value="Unassembled WGS sequence"/>
</dbReference>